<evidence type="ECO:0000313" key="5">
    <source>
        <dbReference type="Proteomes" id="UP001220010"/>
    </source>
</evidence>
<dbReference type="Gene3D" id="3.90.105.10">
    <property type="entry name" value="Molybdopterin biosynthesis moea protein, domain 2"/>
    <property type="match status" value="1"/>
</dbReference>
<dbReference type="InterPro" id="IPR036688">
    <property type="entry name" value="MoeA_C_domain_IV_sf"/>
</dbReference>
<dbReference type="SUPFAM" id="SSF63867">
    <property type="entry name" value="MoeA C-terminal domain-like"/>
    <property type="match status" value="1"/>
</dbReference>
<reference evidence="4 5" key="1">
    <citation type="submission" date="2023-03" db="EMBL/GenBank/DDBJ databases">
        <title>WGS of Methanotrichaceae archaeon Mx.</title>
        <authorList>
            <person name="Sorokin D.Y."/>
            <person name="Merkel A.Y."/>
        </authorList>
    </citation>
    <scope>NUCLEOTIDE SEQUENCE [LARGE SCALE GENOMIC DNA]</scope>
    <source>
        <strain evidence="4 5">Mx</strain>
    </source>
</reference>
<proteinExistence type="predicted"/>
<dbReference type="InterPro" id="IPR036135">
    <property type="entry name" value="MoeA_linker/N_sf"/>
</dbReference>
<evidence type="ECO:0000256" key="1">
    <source>
        <dbReference type="ARBA" id="ARBA00005046"/>
    </source>
</evidence>
<dbReference type="SMART" id="SM00852">
    <property type="entry name" value="MoCF_biosynth"/>
    <property type="match status" value="1"/>
</dbReference>
<dbReference type="PANTHER" id="PTHR10192">
    <property type="entry name" value="MOLYBDOPTERIN BIOSYNTHESIS PROTEIN"/>
    <property type="match status" value="1"/>
</dbReference>
<evidence type="ECO:0000259" key="3">
    <source>
        <dbReference type="SMART" id="SM00852"/>
    </source>
</evidence>
<comment type="caution">
    <text evidence="4">The sequence shown here is derived from an EMBL/GenBank/DDBJ whole genome shotgun (WGS) entry which is preliminary data.</text>
</comment>
<organism evidence="4 5">
    <name type="scientific">Candidatus Methanocrinis natronophilus</name>
    <dbReference type="NCBI Taxonomy" id="3033396"/>
    <lineage>
        <taxon>Archaea</taxon>
        <taxon>Methanobacteriati</taxon>
        <taxon>Methanobacteriota</taxon>
        <taxon>Stenosarchaea group</taxon>
        <taxon>Methanomicrobia</taxon>
        <taxon>Methanotrichales</taxon>
        <taxon>Methanotrichaceae</taxon>
        <taxon>Methanocrinis</taxon>
    </lineage>
</organism>
<dbReference type="InterPro" id="IPR005111">
    <property type="entry name" value="MoeA_C_domain_IV"/>
</dbReference>
<dbReference type="PANTHER" id="PTHR10192:SF19">
    <property type="entry name" value="MOLYBDOPTERIN BIOSYNTHESIS PROTEIN MJ0666-RELATED"/>
    <property type="match status" value="1"/>
</dbReference>
<dbReference type="InterPro" id="IPR005110">
    <property type="entry name" value="MoeA_linker/N"/>
</dbReference>
<dbReference type="Gene3D" id="2.40.340.10">
    <property type="entry name" value="MoeA, C-terminal, domain IV"/>
    <property type="match status" value="1"/>
</dbReference>
<evidence type="ECO:0000313" key="4">
    <source>
        <dbReference type="EMBL" id="MDF0589636.1"/>
    </source>
</evidence>
<dbReference type="Proteomes" id="UP001220010">
    <property type="component" value="Unassembled WGS sequence"/>
</dbReference>
<sequence>MFKELAGAAEAKRALLERSGPVTRSEVVHLAAARGRVLCEDIASPVNHPAFERAAMDGYAVRAADTRGATPLSPVLLKIDGAAGGGRCVPVRTGMAAPPGADAVLMKEDAVVRGKEVEATAELHPYKNLAAVGEDVALGEIILREGHRLRPPDIALLASLGLSTARVFERPKVAVIPTGSELLPPFRERDLKPGEARETNSLMIGMYAEVWGGSPRKTSIVVDDPDLIREAIAENLDADLILISGGTSVGDRDYAPPVLEEMGELIVHGVRITPGKPTAIGMIAGKPVISLPGYPVAALAALYVFARPLITMMAHRTDLPRVVPAKLAGKIVSRPGYLTFARVSLKGGVATPIMTSGAGILSSVARADGFVLVAEEVEGREKGEVVEVSLIE</sequence>
<accession>A0ABT5X4L4</accession>
<dbReference type="SUPFAM" id="SSF53218">
    <property type="entry name" value="Molybdenum cofactor biosynthesis proteins"/>
    <property type="match status" value="1"/>
</dbReference>
<dbReference type="Pfam" id="PF03454">
    <property type="entry name" value="MoeA_C"/>
    <property type="match status" value="1"/>
</dbReference>
<dbReference type="NCBIfam" id="TIGR00177">
    <property type="entry name" value="molyb_syn"/>
    <property type="match status" value="1"/>
</dbReference>
<dbReference type="CDD" id="cd00887">
    <property type="entry name" value="MoeA"/>
    <property type="match status" value="1"/>
</dbReference>
<dbReference type="EMBL" id="JARFPK010000001">
    <property type="protein sequence ID" value="MDF0589636.1"/>
    <property type="molecule type" value="Genomic_DNA"/>
</dbReference>
<dbReference type="Gene3D" id="2.170.190.11">
    <property type="entry name" value="Molybdopterin biosynthesis moea protein, domain 3"/>
    <property type="match status" value="1"/>
</dbReference>
<dbReference type="SUPFAM" id="SSF63882">
    <property type="entry name" value="MoeA N-terminal region -like"/>
    <property type="match status" value="1"/>
</dbReference>
<dbReference type="InterPro" id="IPR038987">
    <property type="entry name" value="MoeA-like"/>
</dbReference>
<dbReference type="Pfam" id="PF00994">
    <property type="entry name" value="MoCF_biosynth"/>
    <property type="match status" value="1"/>
</dbReference>
<dbReference type="RefSeq" id="WP_316965396.1">
    <property type="nucleotide sequence ID" value="NZ_JARFPK010000001.1"/>
</dbReference>
<comment type="pathway">
    <text evidence="1">Cofactor biosynthesis; molybdopterin biosynthesis.</text>
</comment>
<keyword evidence="5" id="KW-1185">Reference proteome</keyword>
<dbReference type="Gene3D" id="3.40.980.10">
    <property type="entry name" value="MoaB/Mog-like domain"/>
    <property type="match status" value="1"/>
</dbReference>
<feature type="domain" description="MoaB/Mog" evidence="3">
    <location>
        <begin position="174"/>
        <end position="312"/>
    </location>
</feature>
<dbReference type="InterPro" id="IPR036425">
    <property type="entry name" value="MoaB/Mog-like_dom_sf"/>
</dbReference>
<protein>
    <submittedName>
        <fullName evidence="4">Molybdopterin molybdotransferase MoeA</fullName>
    </submittedName>
</protein>
<dbReference type="InterPro" id="IPR001453">
    <property type="entry name" value="MoaB/Mog_dom"/>
</dbReference>
<gene>
    <name evidence="4" type="ORF">P0O15_00365</name>
</gene>
<evidence type="ECO:0000256" key="2">
    <source>
        <dbReference type="ARBA" id="ARBA00023150"/>
    </source>
</evidence>
<keyword evidence="2" id="KW-0501">Molybdenum cofactor biosynthesis</keyword>
<name>A0ABT5X4L4_9EURY</name>
<dbReference type="Pfam" id="PF03453">
    <property type="entry name" value="MoeA_N"/>
    <property type="match status" value="1"/>
</dbReference>